<keyword evidence="3" id="KW-1185">Reference proteome</keyword>
<dbReference type="Pfam" id="PF18939">
    <property type="entry name" value="DUF5686"/>
    <property type="match status" value="1"/>
</dbReference>
<dbReference type="GeneID" id="99988511"/>
<proteinExistence type="predicted"/>
<dbReference type="RefSeq" id="WP_090260910.1">
    <property type="nucleotide sequence ID" value="NZ_FOIR01000005.1"/>
</dbReference>
<accession>A0A1I0RPC9</accession>
<protein>
    <submittedName>
        <fullName evidence="2">CarboxypepD_reg-like domain-containing protein</fullName>
    </submittedName>
</protein>
<reference evidence="3" key="1">
    <citation type="submission" date="2016-10" db="EMBL/GenBank/DDBJ databases">
        <authorList>
            <person name="Varghese N."/>
            <person name="Submissions S."/>
        </authorList>
    </citation>
    <scope>NUCLEOTIDE SEQUENCE [LARGE SCALE GENOMIC DNA]</scope>
    <source>
        <strain evidence="3">CGMCC 1.12402</strain>
    </source>
</reference>
<gene>
    <name evidence="2" type="ORF">SAMN05216290_3845</name>
</gene>
<dbReference type="EMBL" id="FOIR01000005">
    <property type="protein sequence ID" value="SEW42517.1"/>
    <property type="molecule type" value="Genomic_DNA"/>
</dbReference>
<dbReference type="AlphaFoldDB" id="A0A1I0RPC9"/>
<feature type="chain" id="PRO_5011652237" evidence="1">
    <location>
        <begin position="20"/>
        <end position="873"/>
    </location>
</feature>
<organism evidence="2 3">
    <name type="scientific">Roseivirga pacifica</name>
    <dbReference type="NCBI Taxonomy" id="1267423"/>
    <lineage>
        <taxon>Bacteria</taxon>
        <taxon>Pseudomonadati</taxon>
        <taxon>Bacteroidota</taxon>
        <taxon>Cytophagia</taxon>
        <taxon>Cytophagales</taxon>
        <taxon>Roseivirgaceae</taxon>
        <taxon>Roseivirga</taxon>
    </lineage>
</organism>
<dbReference type="SUPFAM" id="SSF49464">
    <property type="entry name" value="Carboxypeptidase regulatory domain-like"/>
    <property type="match status" value="1"/>
</dbReference>
<dbReference type="InterPro" id="IPR043741">
    <property type="entry name" value="DUF5686"/>
</dbReference>
<dbReference type="InterPro" id="IPR008969">
    <property type="entry name" value="CarboxyPept-like_regulatory"/>
</dbReference>
<feature type="signal peptide" evidence="1">
    <location>
        <begin position="1"/>
        <end position="19"/>
    </location>
</feature>
<dbReference type="Proteomes" id="UP000199437">
    <property type="component" value="Unassembled WGS sequence"/>
</dbReference>
<dbReference type="Pfam" id="PF13715">
    <property type="entry name" value="CarbopepD_reg_2"/>
    <property type="match status" value="1"/>
</dbReference>
<evidence type="ECO:0000256" key="1">
    <source>
        <dbReference type="SAM" id="SignalP"/>
    </source>
</evidence>
<name>A0A1I0RPC9_9BACT</name>
<sequence>MQRSLLTLTLCFFSLGMVAQGIKGTIKDGKGAPLPFASIFVKEIGTGTSTNLEGNFELPLSSGSYQVTFQYMGYASQTRKITVRNSFVELHIKMDEQVIELPTFEVSGKAEDPSYTIMRKAIAKAEYHLLQNDSYSADVYMKGTGQITNVPWILKRTFEKEGLDTSQVYTSESVSEIYFERPNKFEEKVISVRASGQDMNNANPNAYINGSFYMPKVVNAISPLNPRAFSYYKFEYQGSFRENGDEINKIKVTPRSKGDDVFEGMIYIRENFWNIHSLDLMTSYMGFKIHIKQIYAPVEEEIWMPVNQQFEFWGSIFGLSGKYSYLASVSNYKVVPNEDLDPSVILVDEKIDAAPEEIAAIREGNLEEGVQQVFEEDKEVSRKQFRKLMREYEKAELKERDEPDVVSDYSFKVDSLAAKKDSLYWARVRPVPLTSKEVEGYQREDSTYVAEKAQAEADSTLKRNGARFKPTDVFFGGYYKFGERLRFDFPGFVPHLRFNTVEGWNMDFTGTFLWRNDTTTRTRISPFVRYGFASETLYGKLETQFGIGEREQRSTFRVSGGSYVEQFNPGVVDPLMNTLYSLFFERNYMKLYEKQYVDASWARRFNYRYTLSAKVEWANRSQLFNNTNYRFFDSENRAYDSNVPLNMEMGPNPDDAIYMFNDAKAFITQFNFRAKPWLKFRRYNGRLIPLNNSSPELRLTYRKGIEGVANSETKFDNLEFGLKTTFDIGVRAKIDLDMEAGKFFGQNSQQLLFMDYKHFQGNRIEFTPMDVTGGYRLLDYYAHSTAQEYVSVLSHIRFRKLLFTQLPVLRLSGIKENLFVNYLHTPTSDNYMEVGYTIDNIFRVLRLEFVQSFQGWEAKEFGVRIGVASIFNN</sequence>
<dbReference type="STRING" id="1267423.SAMN05216290_3845"/>
<dbReference type="Gene3D" id="2.60.40.1120">
    <property type="entry name" value="Carboxypeptidase-like, regulatory domain"/>
    <property type="match status" value="1"/>
</dbReference>
<keyword evidence="1" id="KW-0732">Signal</keyword>
<evidence type="ECO:0000313" key="2">
    <source>
        <dbReference type="EMBL" id="SEW42517.1"/>
    </source>
</evidence>
<dbReference type="OrthoDB" id="983143at2"/>
<evidence type="ECO:0000313" key="3">
    <source>
        <dbReference type="Proteomes" id="UP000199437"/>
    </source>
</evidence>